<dbReference type="AlphaFoldDB" id="A0A7K1XUK8"/>
<evidence type="ECO:0000313" key="1">
    <source>
        <dbReference type="EMBL" id="MXV14487.1"/>
    </source>
</evidence>
<sequence length="115" mass="12488">MAHPGRSYGKLISAMLLLCFSVTVLPLDLLHKHKAQPVCQEAAMGKQAACHHKLHVSARTPYCWVCAIHYDKAFLGTAVYATTVTAVTAPVFTEIHLDGFFTKLIATSLRGPPLA</sequence>
<name>A0A7K1XUK8_9SPHI</name>
<proteinExistence type="predicted"/>
<reference evidence="1 2" key="1">
    <citation type="submission" date="2019-11" db="EMBL/GenBank/DDBJ databases">
        <title>Pedobacter sp. HMF7056 Genome sequencing and assembly.</title>
        <authorList>
            <person name="Kang H."/>
            <person name="Kim H."/>
            <person name="Joh K."/>
        </authorList>
    </citation>
    <scope>NUCLEOTIDE SEQUENCE [LARGE SCALE GENOMIC DNA]</scope>
    <source>
        <strain evidence="1 2">HMF7056</strain>
    </source>
</reference>
<gene>
    <name evidence="1" type="ORF">GS398_04190</name>
</gene>
<keyword evidence="2" id="KW-1185">Reference proteome</keyword>
<protein>
    <recommendedName>
        <fullName evidence="3">DUF2946 domain-containing protein</fullName>
    </recommendedName>
</protein>
<comment type="caution">
    <text evidence="1">The sequence shown here is derived from an EMBL/GenBank/DDBJ whole genome shotgun (WGS) entry which is preliminary data.</text>
</comment>
<accession>A0A7K1XUK8</accession>
<dbReference type="EMBL" id="WVHS01000001">
    <property type="protein sequence ID" value="MXV14487.1"/>
    <property type="molecule type" value="Genomic_DNA"/>
</dbReference>
<evidence type="ECO:0000313" key="2">
    <source>
        <dbReference type="Proteomes" id="UP000451233"/>
    </source>
</evidence>
<dbReference type="Proteomes" id="UP000451233">
    <property type="component" value="Unassembled WGS sequence"/>
</dbReference>
<evidence type="ECO:0008006" key="3">
    <source>
        <dbReference type="Google" id="ProtNLM"/>
    </source>
</evidence>
<dbReference type="RefSeq" id="WP_160905458.1">
    <property type="nucleotide sequence ID" value="NZ_WVHS01000001.1"/>
</dbReference>
<organism evidence="1 2">
    <name type="scientific">Hufsiella ginkgonis</name>
    <dbReference type="NCBI Taxonomy" id="2695274"/>
    <lineage>
        <taxon>Bacteria</taxon>
        <taxon>Pseudomonadati</taxon>
        <taxon>Bacteroidota</taxon>
        <taxon>Sphingobacteriia</taxon>
        <taxon>Sphingobacteriales</taxon>
        <taxon>Sphingobacteriaceae</taxon>
        <taxon>Hufsiella</taxon>
    </lineage>
</organism>